<accession>H0ULJ4</accession>
<feature type="domain" description="Nitroreductase" evidence="1">
    <location>
        <begin position="104"/>
        <end position="157"/>
    </location>
</feature>
<dbReference type="PANTHER" id="PTHR23026">
    <property type="entry name" value="NADPH NITROREDUCTASE"/>
    <property type="match status" value="1"/>
</dbReference>
<dbReference type="InterPro" id="IPR050627">
    <property type="entry name" value="Nitroreductase/BluB"/>
</dbReference>
<dbReference type="PANTHER" id="PTHR23026:SF123">
    <property type="entry name" value="NAD(P)H NITROREDUCTASE RV3131-RELATED"/>
    <property type="match status" value="1"/>
</dbReference>
<dbReference type="SUPFAM" id="SSF55469">
    <property type="entry name" value="FMN-dependent nitroreductase-like"/>
    <property type="match status" value="1"/>
</dbReference>
<evidence type="ECO:0000259" key="1">
    <source>
        <dbReference type="Pfam" id="PF00881"/>
    </source>
</evidence>
<dbReference type="AlphaFoldDB" id="H0ULJ4"/>
<reference evidence="2 3" key="1">
    <citation type="submission" date="2011-11" db="EMBL/GenBank/DDBJ databases">
        <title>The Noncontiguous Finished genome of Jonquetella anthropi DSM 22815.</title>
        <authorList>
            <consortium name="US DOE Joint Genome Institute (JGI-PGF)"/>
            <person name="Lucas S."/>
            <person name="Copeland A."/>
            <person name="Lapidus A."/>
            <person name="Glavina del Rio T."/>
            <person name="Dalin E."/>
            <person name="Tice H."/>
            <person name="Bruce D."/>
            <person name="Goodwin L."/>
            <person name="Pitluck S."/>
            <person name="Peters L."/>
            <person name="Mikhailova N."/>
            <person name="Held B."/>
            <person name="Kyrpides N."/>
            <person name="Mavromatis K."/>
            <person name="Ivanova N."/>
            <person name="Markowitz V."/>
            <person name="Cheng J.-F."/>
            <person name="Hugenholtz P."/>
            <person name="Woyke T."/>
            <person name="Wu D."/>
            <person name="Gronow S."/>
            <person name="Wellnitz S."/>
            <person name="Brambilla E."/>
            <person name="Klenk H.-P."/>
            <person name="Eisen J.A."/>
        </authorList>
    </citation>
    <scope>NUCLEOTIDE SEQUENCE [LARGE SCALE GENOMIC DNA]</scope>
    <source>
        <strain evidence="2 3">DSM 22815</strain>
    </source>
</reference>
<dbReference type="HOGENOM" id="CLU_070764_7_3_0"/>
<organism evidence="2 3">
    <name type="scientific">Jonquetella anthropi DSM 22815</name>
    <dbReference type="NCBI Taxonomy" id="885272"/>
    <lineage>
        <taxon>Bacteria</taxon>
        <taxon>Thermotogati</taxon>
        <taxon>Synergistota</taxon>
        <taxon>Synergistia</taxon>
        <taxon>Synergistales</taxon>
        <taxon>Dethiosulfovibrionaceae</taxon>
        <taxon>Jonquetella</taxon>
    </lineage>
</organism>
<keyword evidence="3" id="KW-1185">Reference proteome</keyword>
<dbReference type="InterPro" id="IPR000415">
    <property type="entry name" value="Nitroreductase-like"/>
</dbReference>
<evidence type="ECO:0000313" key="3">
    <source>
        <dbReference type="Proteomes" id="UP000003806"/>
    </source>
</evidence>
<gene>
    <name evidence="2" type="ORF">JonanDRAFT_0022</name>
</gene>
<dbReference type="STRING" id="885272.JonanDRAFT_0022"/>
<dbReference type="GO" id="GO:0016491">
    <property type="term" value="F:oxidoreductase activity"/>
    <property type="evidence" value="ECO:0007669"/>
    <property type="project" value="InterPro"/>
</dbReference>
<dbReference type="Pfam" id="PF00881">
    <property type="entry name" value="Nitroreductase"/>
    <property type="match status" value="2"/>
</dbReference>
<dbReference type="Gene3D" id="3.40.109.10">
    <property type="entry name" value="NADH Oxidase"/>
    <property type="match status" value="1"/>
</dbReference>
<proteinExistence type="predicted"/>
<name>H0ULJ4_9BACT</name>
<dbReference type="InterPro" id="IPR029479">
    <property type="entry name" value="Nitroreductase"/>
</dbReference>
<sequence>MELHEKDVISAILGRRSCRAFDGAPVSEEEIQTLLACGCAAPSAKNLKSCHFVTVEDKPTLTALQEAYGPGIAVADASLAVAVCVDVPDYESRSGFRDGTWMEDGAAAMQNLLLAARALGLEGVWLQVANRSPREERITPILRLPDGVRVLAVAVLGRCAAGKARTGADESRVHRGPGSWIKG</sequence>
<dbReference type="RefSeq" id="WP_008522267.1">
    <property type="nucleotide sequence ID" value="NZ_CM001376.1"/>
</dbReference>
<dbReference type="EMBL" id="CM001376">
    <property type="protein sequence ID" value="EHM12459.1"/>
    <property type="molecule type" value="Genomic_DNA"/>
</dbReference>
<feature type="domain" description="Nitroreductase" evidence="1">
    <location>
        <begin position="12"/>
        <end position="82"/>
    </location>
</feature>
<protein>
    <submittedName>
        <fullName evidence="2">Nitroreductase</fullName>
    </submittedName>
</protein>
<evidence type="ECO:0000313" key="2">
    <source>
        <dbReference type="EMBL" id="EHM12459.1"/>
    </source>
</evidence>
<dbReference type="eggNOG" id="COG0778">
    <property type="taxonomic scope" value="Bacteria"/>
</dbReference>
<dbReference type="Proteomes" id="UP000003806">
    <property type="component" value="Chromosome"/>
</dbReference>